<evidence type="ECO:0000313" key="1">
    <source>
        <dbReference type="EMBL" id="MBK1868300.1"/>
    </source>
</evidence>
<reference evidence="1" key="1">
    <citation type="submission" date="2021-01" db="EMBL/GenBank/DDBJ databases">
        <authorList>
            <person name="Sun Q."/>
        </authorList>
    </citation>
    <scope>NUCLEOTIDE SEQUENCE</scope>
    <source>
        <strain evidence="1">YIM B02566</strain>
    </source>
</reference>
<sequence>MFWFLSAPRPLGPDAIPQHQADLANGALMFNIGGCLNCHRPDPANASADAGLPSGGAPLKTPIGTLFPPNLTPDPETGIGKWSELDFVNALERGLSPSGDHAIPAFPYTSYALMRTEDVLDIRAFLMSLTPVRAEDKPDDIPLPFFLRRGVGLWNYLGLSTAKWQPDPRETASWNRGAYLVNGPGHCAQCHTPRTLFMTLDETRAFAGGPHPEGDGNVPSLRGLIERGRYKDAKDLVSAMQFGETFGYDKLSSGGMGAVQTNLSKLPEADVQAIAEYLVSLK</sequence>
<dbReference type="Proteomes" id="UP000616151">
    <property type="component" value="Unassembled WGS sequence"/>
</dbReference>
<evidence type="ECO:0000313" key="2">
    <source>
        <dbReference type="Proteomes" id="UP000616151"/>
    </source>
</evidence>
<proteinExistence type="predicted"/>
<keyword evidence="2" id="KW-1185">Reference proteome</keyword>
<name>A0ACC5R6R2_9HYPH</name>
<comment type="caution">
    <text evidence="1">The sequence shown here is derived from an EMBL/GenBank/DDBJ whole genome shotgun (WGS) entry which is preliminary data.</text>
</comment>
<accession>A0ACC5R6R2</accession>
<dbReference type="EMBL" id="JAENHL010000007">
    <property type="protein sequence ID" value="MBK1868300.1"/>
    <property type="molecule type" value="Genomic_DNA"/>
</dbReference>
<protein>
    <submittedName>
        <fullName evidence="1">Cytochrome c</fullName>
    </submittedName>
</protein>
<gene>
    <name evidence="1" type="ORF">JHL16_18250</name>
</gene>
<organism evidence="1 2">
    <name type="scientific">Taklimakanibacter albus</name>
    <dbReference type="NCBI Taxonomy" id="2800327"/>
    <lineage>
        <taxon>Bacteria</taxon>
        <taxon>Pseudomonadati</taxon>
        <taxon>Pseudomonadota</taxon>
        <taxon>Alphaproteobacteria</taxon>
        <taxon>Hyphomicrobiales</taxon>
        <taxon>Aestuariivirgaceae</taxon>
        <taxon>Taklimakanibacter</taxon>
    </lineage>
</organism>